<evidence type="ECO:0000313" key="9">
    <source>
        <dbReference type="Proteomes" id="UP000198505"/>
    </source>
</evidence>
<reference evidence="9" key="1">
    <citation type="submission" date="2016-10" db="EMBL/GenBank/DDBJ databases">
        <authorList>
            <person name="Varghese N."/>
            <person name="Submissions S."/>
        </authorList>
    </citation>
    <scope>NUCLEOTIDE SEQUENCE [LARGE SCALE GENOMIC DNA]</scope>
    <source>
        <strain evidence="9">CGMCC 1.6495</strain>
    </source>
</reference>
<dbReference type="FunFam" id="3.30.1390.20:FF:000001">
    <property type="entry name" value="50S ribosomal protein L30"/>
    <property type="match status" value="1"/>
</dbReference>
<dbReference type="InterPro" id="IPR016082">
    <property type="entry name" value="Ribosomal_uL30_ferredoxin-like"/>
</dbReference>
<evidence type="ECO:0000313" key="8">
    <source>
        <dbReference type="EMBL" id="SER98968.1"/>
    </source>
</evidence>
<evidence type="ECO:0000256" key="4">
    <source>
        <dbReference type="ARBA" id="ARBA00023274"/>
    </source>
</evidence>
<dbReference type="EMBL" id="FOGS01000005">
    <property type="protein sequence ID" value="SER98968.1"/>
    <property type="molecule type" value="Genomic_DNA"/>
</dbReference>
<evidence type="ECO:0000256" key="5">
    <source>
        <dbReference type="HAMAP-Rule" id="MF_01371"/>
    </source>
</evidence>
<gene>
    <name evidence="5" type="primary">rpmD</name>
    <name evidence="8" type="ORF">SAMN04487958_105141</name>
</gene>
<dbReference type="GO" id="GO:0003735">
    <property type="term" value="F:structural constituent of ribosome"/>
    <property type="evidence" value="ECO:0007669"/>
    <property type="project" value="InterPro"/>
</dbReference>
<dbReference type="RefSeq" id="WP_066318538.1">
    <property type="nucleotide sequence ID" value="NZ_FOGS01000005.1"/>
</dbReference>
<dbReference type="InterPro" id="IPR036919">
    <property type="entry name" value="Ribo_uL30_ferredoxin-like_sf"/>
</dbReference>
<dbReference type="NCBIfam" id="TIGR01308">
    <property type="entry name" value="rpmD_bact"/>
    <property type="match status" value="1"/>
</dbReference>
<dbReference type="PIRSF" id="PIRSF002211">
    <property type="entry name" value="Ribosomal_L30_bac-type"/>
    <property type="match status" value="1"/>
</dbReference>
<evidence type="ECO:0000256" key="6">
    <source>
        <dbReference type="RuleBase" id="RU003734"/>
    </source>
</evidence>
<feature type="domain" description="Large ribosomal subunit protein uL30-like ferredoxin-like fold" evidence="7">
    <location>
        <begin position="5"/>
        <end position="55"/>
    </location>
</feature>
<organism evidence="8 9">
    <name type="scientific">Vreelandella subterranea</name>
    <dbReference type="NCBI Taxonomy" id="416874"/>
    <lineage>
        <taxon>Bacteria</taxon>
        <taxon>Pseudomonadati</taxon>
        <taxon>Pseudomonadota</taxon>
        <taxon>Gammaproteobacteria</taxon>
        <taxon>Oceanospirillales</taxon>
        <taxon>Halomonadaceae</taxon>
        <taxon>Vreelandella</taxon>
    </lineage>
</organism>
<dbReference type="AlphaFoldDB" id="A0A1H9TPH7"/>
<dbReference type="PROSITE" id="PS00634">
    <property type="entry name" value="RIBOSOMAL_L30"/>
    <property type="match status" value="1"/>
</dbReference>
<dbReference type="Gene3D" id="3.30.1390.20">
    <property type="entry name" value="Ribosomal protein L30, ferredoxin-like fold domain"/>
    <property type="match status" value="1"/>
</dbReference>
<dbReference type="PANTHER" id="PTHR15892">
    <property type="entry name" value="MITOCHONDRIAL RIBOSOMAL PROTEIN L30"/>
    <property type="match status" value="1"/>
</dbReference>
<dbReference type="PANTHER" id="PTHR15892:SF2">
    <property type="entry name" value="LARGE RIBOSOMAL SUBUNIT PROTEIN UL30M"/>
    <property type="match status" value="1"/>
</dbReference>
<dbReference type="CDD" id="cd01658">
    <property type="entry name" value="Ribosomal_L30"/>
    <property type="match status" value="1"/>
</dbReference>
<dbReference type="SUPFAM" id="SSF55129">
    <property type="entry name" value="Ribosomal protein L30p/L7e"/>
    <property type="match status" value="1"/>
</dbReference>
<sequence length="60" mass="6619">MAATIKVTQIRSTIGVQPRHKATINGLGLRRIGHSVELEDTPAVRGMIHKVNYLVRVEGE</sequence>
<comment type="subunit">
    <text evidence="2 5">Part of the 50S ribosomal subunit.</text>
</comment>
<proteinExistence type="inferred from homology"/>
<keyword evidence="9" id="KW-1185">Reference proteome</keyword>
<dbReference type="InterPro" id="IPR018038">
    <property type="entry name" value="Ribosomal_uL30_CS"/>
</dbReference>
<dbReference type="GO" id="GO:0006412">
    <property type="term" value="P:translation"/>
    <property type="evidence" value="ECO:0007669"/>
    <property type="project" value="UniProtKB-UniRule"/>
</dbReference>
<evidence type="ECO:0000256" key="3">
    <source>
        <dbReference type="ARBA" id="ARBA00022980"/>
    </source>
</evidence>
<dbReference type="Pfam" id="PF00327">
    <property type="entry name" value="Ribosomal_L30"/>
    <property type="match status" value="1"/>
</dbReference>
<name>A0A1H9TPH7_9GAMM</name>
<accession>A0A1H9TPH7</accession>
<evidence type="ECO:0000256" key="2">
    <source>
        <dbReference type="ARBA" id="ARBA00011838"/>
    </source>
</evidence>
<keyword evidence="4 5" id="KW-0687">Ribonucleoprotein</keyword>
<evidence type="ECO:0000259" key="7">
    <source>
        <dbReference type="Pfam" id="PF00327"/>
    </source>
</evidence>
<dbReference type="GO" id="GO:0022625">
    <property type="term" value="C:cytosolic large ribosomal subunit"/>
    <property type="evidence" value="ECO:0007669"/>
    <property type="project" value="TreeGrafter"/>
</dbReference>
<dbReference type="HAMAP" id="MF_01371_B">
    <property type="entry name" value="Ribosomal_uL30_B"/>
    <property type="match status" value="1"/>
</dbReference>
<evidence type="ECO:0000256" key="1">
    <source>
        <dbReference type="ARBA" id="ARBA00007594"/>
    </source>
</evidence>
<dbReference type="STRING" id="416874.SAMN04487958_105141"/>
<dbReference type="InterPro" id="IPR005996">
    <property type="entry name" value="Ribosomal_uL30_bac-type"/>
</dbReference>
<comment type="similarity">
    <text evidence="1 5 6">Belongs to the universal ribosomal protein uL30 family.</text>
</comment>
<keyword evidence="3 5" id="KW-0689">Ribosomal protein</keyword>
<dbReference type="Proteomes" id="UP000198505">
    <property type="component" value="Unassembled WGS sequence"/>
</dbReference>
<protein>
    <recommendedName>
        <fullName evidence="5">Large ribosomal subunit protein uL30</fullName>
    </recommendedName>
</protein>